<accession>A0AAU7NS59</accession>
<sequence>MNDMSPDQEQNVICYCSGTTEEKIKTLIDEGVDNLDRLSRITGACSGCGGCEYNVMELLAEYGETHS</sequence>
<dbReference type="InterPro" id="IPR041854">
    <property type="entry name" value="BFD-like_2Fe2S-bd_dom_sf"/>
</dbReference>
<dbReference type="KEGG" id="mech:Q9L42_015955"/>
<dbReference type="AlphaFoldDB" id="A0AAU7NS59"/>
<reference evidence="2 3" key="1">
    <citation type="journal article" date="2024" name="Microbiology">
        <title>Methylomarinum rosea sp. nov., a novel halophilic methanotrophic bacterium from the hypersaline Lake Elton.</title>
        <authorList>
            <person name="Suleimanov R.Z."/>
            <person name="Oshkin I.Y."/>
            <person name="Danilova O.V."/>
            <person name="Suzina N.E."/>
            <person name="Dedysh S.N."/>
        </authorList>
    </citation>
    <scope>NUCLEOTIDE SEQUENCE [LARGE SCALE GENOMIC DNA]</scope>
    <source>
        <strain evidence="2 3">Ch1-1</strain>
    </source>
</reference>
<name>A0AAU7NS59_9GAMM</name>
<evidence type="ECO:0000313" key="3">
    <source>
        <dbReference type="Proteomes" id="UP001225378"/>
    </source>
</evidence>
<proteinExistence type="predicted"/>
<evidence type="ECO:0000259" key="1">
    <source>
        <dbReference type="Pfam" id="PF04324"/>
    </source>
</evidence>
<evidence type="ECO:0000313" key="2">
    <source>
        <dbReference type="EMBL" id="XBS19837.1"/>
    </source>
</evidence>
<gene>
    <name evidence="2" type="ORF">Q9L42_015955</name>
</gene>
<dbReference type="InterPro" id="IPR007419">
    <property type="entry name" value="BFD-like_2Fe2S-bd_dom"/>
</dbReference>
<protein>
    <submittedName>
        <fullName evidence="2">(2Fe-2S)-binding protein</fullName>
    </submittedName>
</protein>
<organism evidence="2 3">
    <name type="scientific">Methylomarinum roseum</name>
    <dbReference type="NCBI Taxonomy" id="3067653"/>
    <lineage>
        <taxon>Bacteria</taxon>
        <taxon>Pseudomonadati</taxon>
        <taxon>Pseudomonadota</taxon>
        <taxon>Gammaproteobacteria</taxon>
        <taxon>Methylococcales</taxon>
        <taxon>Methylococcaceae</taxon>
        <taxon>Methylomarinum</taxon>
    </lineage>
</organism>
<dbReference type="Pfam" id="PF04324">
    <property type="entry name" value="Fer2_BFD"/>
    <property type="match status" value="1"/>
</dbReference>
<feature type="domain" description="BFD-like [2Fe-2S]-binding" evidence="1">
    <location>
        <begin position="12"/>
        <end position="61"/>
    </location>
</feature>
<dbReference type="Proteomes" id="UP001225378">
    <property type="component" value="Chromosome"/>
</dbReference>
<keyword evidence="3" id="KW-1185">Reference proteome</keyword>
<dbReference type="Gene3D" id="1.10.10.1100">
    <property type="entry name" value="BFD-like [2Fe-2S]-binding domain"/>
    <property type="match status" value="1"/>
</dbReference>
<dbReference type="RefSeq" id="WP_305907417.1">
    <property type="nucleotide sequence ID" value="NZ_CP157743.1"/>
</dbReference>
<dbReference type="EMBL" id="CP157743">
    <property type="protein sequence ID" value="XBS19837.1"/>
    <property type="molecule type" value="Genomic_DNA"/>
</dbReference>